<keyword evidence="5" id="KW-0221">Differentiation</keyword>
<dbReference type="InterPro" id="IPR009685">
    <property type="entry name" value="MEA1"/>
</dbReference>
<reference evidence="8 9" key="1">
    <citation type="submission" date="2022-05" db="EMBL/GenBank/DDBJ databases">
        <authorList>
            <consortium name="Genoscope - CEA"/>
            <person name="William W."/>
        </authorList>
    </citation>
    <scope>NUCLEOTIDE SEQUENCE [LARGE SCALE GENOMIC DNA]</scope>
</reference>
<evidence type="ECO:0000256" key="4">
    <source>
        <dbReference type="ARBA" id="ARBA00022553"/>
    </source>
</evidence>
<protein>
    <recommendedName>
        <fullName evidence="2">Male-enhanced antigen 1</fullName>
    </recommendedName>
</protein>
<keyword evidence="4" id="KW-0597">Phosphoprotein</keyword>
<dbReference type="EMBL" id="CALNXI010000144">
    <property type="protein sequence ID" value="CAH3020333.1"/>
    <property type="molecule type" value="Genomic_DNA"/>
</dbReference>
<evidence type="ECO:0000256" key="5">
    <source>
        <dbReference type="ARBA" id="ARBA00022782"/>
    </source>
</evidence>
<proteinExistence type="predicted"/>
<gene>
    <name evidence="8" type="ORF">PEVE_00006727</name>
</gene>
<keyword evidence="6" id="KW-0744">Spermatogenesis</keyword>
<dbReference type="Proteomes" id="UP001159427">
    <property type="component" value="Unassembled WGS sequence"/>
</dbReference>
<keyword evidence="9" id="KW-1185">Reference proteome</keyword>
<comment type="caution">
    <text evidence="8">The sequence shown here is derived from an EMBL/GenBank/DDBJ whole genome shotgun (WGS) entry which is preliminary data.</text>
</comment>
<evidence type="ECO:0000313" key="8">
    <source>
        <dbReference type="EMBL" id="CAH3020333.1"/>
    </source>
</evidence>
<dbReference type="PANTHER" id="PTHR17005">
    <property type="entry name" value="MALE-ENHANCED ANTIGEN-1"/>
    <property type="match status" value="1"/>
</dbReference>
<organism evidence="8 9">
    <name type="scientific">Porites evermanni</name>
    <dbReference type="NCBI Taxonomy" id="104178"/>
    <lineage>
        <taxon>Eukaryota</taxon>
        <taxon>Metazoa</taxon>
        <taxon>Cnidaria</taxon>
        <taxon>Anthozoa</taxon>
        <taxon>Hexacorallia</taxon>
        <taxon>Scleractinia</taxon>
        <taxon>Fungiina</taxon>
        <taxon>Poritidae</taxon>
        <taxon>Porites</taxon>
    </lineage>
</organism>
<keyword evidence="3" id="KW-0217">Developmental protein</keyword>
<sequence>MSDLLEEKPVMPPQISPKDLPRDGEHSDSEEDDPVPPVILENSSSSDEEADNMDDEEDGLTQGYVQLPAQEESESQQTADHWLSQEEEEITETENTPVCDINATGNTSSPTCPERTEDSEMKQEQVDLIRQVMSGITLPTSAIPDWAKVIPEEKWKASLVSSITNRTTSLPSSSKKE</sequence>
<accession>A0ABN8LUQ2</accession>
<evidence type="ECO:0000256" key="7">
    <source>
        <dbReference type="SAM" id="MobiDB-lite"/>
    </source>
</evidence>
<name>A0ABN8LUQ2_9CNID</name>
<feature type="compositionally biased region" description="Acidic residues" evidence="7">
    <location>
        <begin position="46"/>
        <end position="59"/>
    </location>
</feature>
<evidence type="ECO:0000313" key="9">
    <source>
        <dbReference type="Proteomes" id="UP001159427"/>
    </source>
</evidence>
<dbReference type="Pfam" id="PF06910">
    <property type="entry name" value="MEA1"/>
    <property type="match status" value="1"/>
</dbReference>
<evidence type="ECO:0000256" key="2">
    <source>
        <dbReference type="ARBA" id="ARBA00022245"/>
    </source>
</evidence>
<evidence type="ECO:0000256" key="1">
    <source>
        <dbReference type="ARBA" id="ARBA00002540"/>
    </source>
</evidence>
<evidence type="ECO:0000256" key="3">
    <source>
        <dbReference type="ARBA" id="ARBA00022473"/>
    </source>
</evidence>
<comment type="function">
    <text evidence="1">May play an important role in spermatogenesis and/or testis development.</text>
</comment>
<feature type="region of interest" description="Disordered" evidence="7">
    <location>
        <begin position="1"/>
        <end position="121"/>
    </location>
</feature>
<evidence type="ECO:0000256" key="6">
    <source>
        <dbReference type="ARBA" id="ARBA00022871"/>
    </source>
</evidence>